<keyword evidence="3" id="KW-1185">Reference proteome</keyword>
<dbReference type="InterPro" id="IPR054545">
    <property type="entry name" value="ApeI-like"/>
</dbReference>
<dbReference type="RefSeq" id="WP_341835083.1">
    <property type="nucleotide sequence ID" value="NZ_CP149822.1"/>
</dbReference>
<evidence type="ECO:0000313" key="3">
    <source>
        <dbReference type="Proteomes" id="UP001485459"/>
    </source>
</evidence>
<feature type="domain" description="ApeI dehydratase-like" evidence="1">
    <location>
        <begin position="14"/>
        <end position="95"/>
    </location>
</feature>
<dbReference type="SUPFAM" id="SSF54637">
    <property type="entry name" value="Thioesterase/thiol ester dehydrase-isomerase"/>
    <property type="match status" value="1"/>
</dbReference>
<accession>A0ABZ2YLD3</accession>
<protein>
    <submittedName>
        <fullName evidence="2">3-hydroxyacyl-ACP dehydratase</fullName>
    </submittedName>
</protein>
<dbReference type="InterPro" id="IPR029069">
    <property type="entry name" value="HotDog_dom_sf"/>
</dbReference>
<dbReference type="Pfam" id="PF22818">
    <property type="entry name" value="ApeI-like"/>
    <property type="match status" value="1"/>
</dbReference>
<sequence>MLAGKFYTIVSRQQPAENSIHYTIDWNGAHPIFEGHFPGQPVVPGVCMMQTIQELVSAAVGKKLLVEKASNMKFLNMIDPRVSPQVTVEIGFTEEEGGYKTNAVIKHEATTFLKFQGRFK</sequence>
<gene>
    <name evidence="2" type="ORF">WJU16_19475</name>
</gene>
<dbReference type="Gene3D" id="3.10.129.10">
    <property type="entry name" value="Hotdog Thioesterase"/>
    <property type="match status" value="1"/>
</dbReference>
<evidence type="ECO:0000313" key="2">
    <source>
        <dbReference type="EMBL" id="WZN40152.1"/>
    </source>
</evidence>
<evidence type="ECO:0000259" key="1">
    <source>
        <dbReference type="Pfam" id="PF22818"/>
    </source>
</evidence>
<dbReference type="Proteomes" id="UP001485459">
    <property type="component" value="Chromosome"/>
</dbReference>
<reference evidence="3" key="1">
    <citation type="submission" date="2024-03" db="EMBL/GenBank/DDBJ databases">
        <title>Chitinophaga horti sp. nov., isolated from garden soil.</title>
        <authorList>
            <person name="Lee D.S."/>
            <person name="Han D.M."/>
            <person name="Baek J.H."/>
            <person name="Choi D.G."/>
            <person name="Jeon J.H."/>
            <person name="Jeon C.O."/>
        </authorList>
    </citation>
    <scope>NUCLEOTIDE SEQUENCE [LARGE SCALE GENOMIC DNA]</scope>
    <source>
        <strain evidence="3">GPA1</strain>
    </source>
</reference>
<organism evidence="2 3">
    <name type="scientific">Chitinophaga pollutisoli</name>
    <dbReference type="NCBI Taxonomy" id="3133966"/>
    <lineage>
        <taxon>Bacteria</taxon>
        <taxon>Pseudomonadati</taxon>
        <taxon>Bacteroidota</taxon>
        <taxon>Chitinophagia</taxon>
        <taxon>Chitinophagales</taxon>
        <taxon>Chitinophagaceae</taxon>
        <taxon>Chitinophaga</taxon>
    </lineage>
</organism>
<dbReference type="EMBL" id="CP149822">
    <property type="protein sequence ID" value="WZN40152.1"/>
    <property type="molecule type" value="Genomic_DNA"/>
</dbReference>
<proteinExistence type="predicted"/>
<name>A0ABZ2YLD3_9BACT</name>